<sequence length="60" mass="6844">METSSPPKKMKKTPLQTIKLGEAMIEIKLKIIITEAVRIINEKNIIWTLVATDGFAYKKK</sequence>
<proteinExistence type="predicted"/>
<protein>
    <submittedName>
        <fullName evidence="1">Uncharacterized protein</fullName>
    </submittedName>
</protein>
<dbReference type="AlphaFoldDB" id="A0A8S9ZCR4"/>
<comment type="caution">
    <text evidence="1">The sequence shown here is derived from an EMBL/GenBank/DDBJ whole genome shotgun (WGS) entry which is preliminary data.</text>
</comment>
<evidence type="ECO:0000313" key="2">
    <source>
        <dbReference type="Proteomes" id="UP000605970"/>
    </source>
</evidence>
<dbReference type="EMBL" id="JABEBT010000226">
    <property type="protein sequence ID" value="KAF7623568.1"/>
    <property type="molecule type" value="Genomic_DNA"/>
</dbReference>
<reference evidence="1" key="1">
    <citation type="journal article" date="2020" name="Ecol. Evol.">
        <title>Genome structure and content of the rice root-knot nematode (Meloidogyne graminicola).</title>
        <authorList>
            <person name="Phan N.T."/>
            <person name="Danchin E.G.J."/>
            <person name="Klopp C."/>
            <person name="Perfus-Barbeoch L."/>
            <person name="Kozlowski D.K."/>
            <person name="Koutsovoulos G.D."/>
            <person name="Lopez-Roques C."/>
            <person name="Bouchez O."/>
            <person name="Zahm M."/>
            <person name="Besnard G."/>
            <person name="Bellafiore S."/>
        </authorList>
    </citation>
    <scope>NUCLEOTIDE SEQUENCE</scope>
    <source>
        <strain evidence="1">VN-18</strain>
    </source>
</reference>
<name>A0A8S9ZCR4_9BILA</name>
<dbReference type="Proteomes" id="UP000605970">
    <property type="component" value="Unassembled WGS sequence"/>
</dbReference>
<keyword evidence="2" id="KW-1185">Reference proteome</keyword>
<accession>A0A8S9ZCR4</accession>
<evidence type="ECO:0000313" key="1">
    <source>
        <dbReference type="EMBL" id="KAF7623568.1"/>
    </source>
</evidence>
<gene>
    <name evidence="1" type="ORF">Mgra_00010138</name>
</gene>
<organism evidence="1 2">
    <name type="scientific">Meloidogyne graminicola</name>
    <dbReference type="NCBI Taxonomy" id="189291"/>
    <lineage>
        <taxon>Eukaryota</taxon>
        <taxon>Metazoa</taxon>
        <taxon>Ecdysozoa</taxon>
        <taxon>Nematoda</taxon>
        <taxon>Chromadorea</taxon>
        <taxon>Rhabditida</taxon>
        <taxon>Tylenchina</taxon>
        <taxon>Tylenchomorpha</taxon>
        <taxon>Tylenchoidea</taxon>
        <taxon>Meloidogynidae</taxon>
        <taxon>Meloidogyninae</taxon>
        <taxon>Meloidogyne</taxon>
    </lineage>
</organism>